<feature type="region of interest" description="Disordered" evidence="1">
    <location>
        <begin position="82"/>
        <end position="103"/>
    </location>
</feature>
<name>A0A8S1DPF3_9INSE</name>
<dbReference type="Proteomes" id="UP000494165">
    <property type="component" value="Unassembled WGS sequence"/>
</dbReference>
<keyword evidence="3" id="KW-1185">Reference proteome</keyword>
<evidence type="ECO:0000313" key="3">
    <source>
        <dbReference type="Proteomes" id="UP000494165"/>
    </source>
</evidence>
<evidence type="ECO:0000256" key="1">
    <source>
        <dbReference type="SAM" id="MobiDB-lite"/>
    </source>
</evidence>
<dbReference type="EMBL" id="CADEPI010000424">
    <property type="protein sequence ID" value="CAB3385624.1"/>
    <property type="molecule type" value="Genomic_DNA"/>
</dbReference>
<accession>A0A8S1DPF3</accession>
<proteinExistence type="predicted"/>
<organism evidence="2 3">
    <name type="scientific">Cloeon dipterum</name>
    <dbReference type="NCBI Taxonomy" id="197152"/>
    <lineage>
        <taxon>Eukaryota</taxon>
        <taxon>Metazoa</taxon>
        <taxon>Ecdysozoa</taxon>
        <taxon>Arthropoda</taxon>
        <taxon>Hexapoda</taxon>
        <taxon>Insecta</taxon>
        <taxon>Pterygota</taxon>
        <taxon>Palaeoptera</taxon>
        <taxon>Ephemeroptera</taxon>
        <taxon>Pisciforma</taxon>
        <taxon>Baetidae</taxon>
        <taxon>Cloeon</taxon>
    </lineage>
</organism>
<evidence type="ECO:0000313" key="2">
    <source>
        <dbReference type="EMBL" id="CAB3385624.1"/>
    </source>
</evidence>
<gene>
    <name evidence="2" type="ORF">CLODIP_2_CD14014</name>
</gene>
<sequence length="103" mass="11351">MEDHPEGSHHPQNSSCPHRFSDTTCVTNCRHAFYLFSLWSGVWRRCVIGLSFIIAICVCPYQIPSPSTSCTALRAADCATPLSPLSSESAAPWPFSSFPSFLQ</sequence>
<protein>
    <submittedName>
        <fullName evidence="2">Uncharacterized protein</fullName>
    </submittedName>
</protein>
<reference evidence="2 3" key="1">
    <citation type="submission" date="2020-04" db="EMBL/GenBank/DDBJ databases">
        <authorList>
            <person name="Alioto T."/>
            <person name="Alioto T."/>
            <person name="Gomez Garrido J."/>
        </authorList>
    </citation>
    <scope>NUCLEOTIDE SEQUENCE [LARGE SCALE GENOMIC DNA]</scope>
</reference>
<comment type="caution">
    <text evidence="2">The sequence shown here is derived from an EMBL/GenBank/DDBJ whole genome shotgun (WGS) entry which is preliminary data.</text>
</comment>
<dbReference type="AlphaFoldDB" id="A0A8S1DPF3"/>